<proteinExistence type="predicted"/>
<dbReference type="InterPro" id="IPR036249">
    <property type="entry name" value="Thioredoxin-like_sf"/>
</dbReference>
<evidence type="ECO:0000313" key="4">
    <source>
        <dbReference type="Proteomes" id="UP000238949"/>
    </source>
</evidence>
<dbReference type="InterPro" id="IPR007494">
    <property type="entry name" value="Glutaredoxin2_C"/>
</dbReference>
<dbReference type="EMBL" id="PVNP01000049">
    <property type="protein sequence ID" value="PRO74495.1"/>
    <property type="molecule type" value="Genomic_DNA"/>
</dbReference>
<dbReference type="AlphaFoldDB" id="A0A2S9VDW8"/>
<dbReference type="Gene3D" id="3.40.30.10">
    <property type="entry name" value="Glutaredoxin"/>
    <property type="match status" value="1"/>
</dbReference>
<evidence type="ECO:0000313" key="3">
    <source>
        <dbReference type="EMBL" id="PRO74495.1"/>
    </source>
</evidence>
<accession>A0A2S9VDW8</accession>
<comment type="caution">
    <text evidence="3">The sequence shown here is derived from an EMBL/GenBank/DDBJ whole genome shotgun (WGS) entry which is preliminary data.</text>
</comment>
<dbReference type="Pfam" id="PF04399">
    <property type="entry name" value="Glutaredoxin2_C"/>
    <property type="match status" value="1"/>
</dbReference>
<feature type="domain" description="GST N-terminal" evidence="2">
    <location>
        <begin position="4"/>
        <end position="75"/>
    </location>
</feature>
<evidence type="ECO:0008006" key="5">
    <source>
        <dbReference type="Google" id="ProtNLM"/>
    </source>
</evidence>
<evidence type="ECO:0000259" key="1">
    <source>
        <dbReference type="Pfam" id="PF04399"/>
    </source>
</evidence>
<evidence type="ECO:0000259" key="2">
    <source>
        <dbReference type="Pfam" id="PF13417"/>
    </source>
</evidence>
<dbReference type="InterPro" id="IPR004045">
    <property type="entry name" value="Glutathione_S-Trfase_N"/>
</dbReference>
<name>A0A2S9VDW8_9ALTE</name>
<dbReference type="SUPFAM" id="SSF52833">
    <property type="entry name" value="Thioredoxin-like"/>
    <property type="match status" value="1"/>
</dbReference>
<dbReference type="NCBIfam" id="NF007702">
    <property type="entry name" value="PRK10387.1"/>
    <property type="match status" value="1"/>
</dbReference>
<dbReference type="Proteomes" id="UP000238949">
    <property type="component" value="Unassembled WGS sequence"/>
</dbReference>
<dbReference type="NCBIfam" id="TIGR02182">
    <property type="entry name" value="GRXB"/>
    <property type="match status" value="1"/>
</dbReference>
<dbReference type="Gene3D" id="1.20.1050.10">
    <property type="match status" value="1"/>
</dbReference>
<dbReference type="OrthoDB" id="5291571at2"/>
<dbReference type="SUPFAM" id="SSF47616">
    <property type="entry name" value="GST C-terminal domain-like"/>
    <property type="match status" value="1"/>
</dbReference>
<dbReference type="Pfam" id="PF13417">
    <property type="entry name" value="GST_N_3"/>
    <property type="match status" value="1"/>
</dbReference>
<sequence>MFTLYQYLHCPFCVRADMVANYTGVPHKKVLLLNDDDETCHKLIGKKMVPILQPDDGTAMGESLDIVDKILSLAPADKQLQPAQQAEKVTTVLSKYSSDMNGLLFPRNILIDQPEFATAGARDYFQAKKEKVIAMTFTEAMSKTEHYIGRINDMLSKLPLLKASASLGMDDVLIFPFLRNLTMVKGLEWPQPVKQYVDDIAALTDIHLYWQQAV</sequence>
<reference evidence="4" key="1">
    <citation type="journal article" date="2020" name="Int. J. Syst. Evol. Microbiol.">
        <title>Alteromonas alba sp. nov., a marine bacterium isolated from the seawater of the West Pacific Ocean.</title>
        <authorList>
            <person name="Sun C."/>
            <person name="Wu Y.-H."/>
            <person name="Xamxidin M."/>
            <person name="Cheng H."/>
            <person name="Xu X.-W."/>
        </authorList>
    </citation>
    <scope>NUCLEOTIDE SEQUENCE [LARGE SCALE GENOMIC DNA]</scope>
    <source>
        <strain evidence="4">190</strain>
    </source>
</reference>
<gene>
    <name evidence="3" type="ORF">C6Y40_05940</name>
</gene>
<dbReference type="PROSITE" id="PS00195">
    <property type="entry name" value="GLUTAREDOXIN_1"/>
    <property type="match status" value="1"/>
</dbReference>
<keyword evidence="4" id="KW-1185">Reference proteome</keyword>
<dbReference type="InterPro" id="IPR011767">
    <property type="entry name" value="GLR_AS"/>
</dbReference>
<dbReference type="GO" id="GO:0005829">
    <property type="term" value="C:cytosol"/>
    <property type="evidence" value="ECO:0007669"/>
    <property type="project" value="InterPro"/>
</dbReference>
<organism evidence="3 4">
    <name type="scientific">Alteromonas alba</name>
    <dbReference type="NCBI Taxonomy" id="2079529"/>
    <lineage>
        <taxon>Bacteria</taxon>
        <taxon>Pseudomonadati</taxon>
        <taxon>Pseudomonadota</taxon>
        <taxon>Gammaproteobacteria</taxon>
        <taxon>Alteromonadales</taxon>
        <taxon>Alteromonadaceae</taxon>
        <taxon>Alteromonas/Salinimonas group</taxon>
        <taxon>Alteromonas</taxon>
    </lineage>
</organism>
<dbReference type="RefSeq" id="WP_105933798.1">
    <property type="nucleotide sequence ID" value="NZ_PVNP01000049.1"/>
</dbReference>
<dbReference type="InterPro" id="IPR011901">
    <property type="entry name" value="Grx2"/>
</dbReference>
<feature type="domain" description="Glutaredoxin 2 C-terminal" evidence="1">
    <location>
        <begin position="89"/>
        <end position="213"/>
    </location>
</feature>
<dbReference type="InterPro" id="IPR036282">
    <property type="entry name" value="Glutathione-S-Trfase_C_sf"/>
</dbReference>
<protein>
    <recommendedName>
        <fullName evidence="5">Glutaredoxin, GrxB family</fullName>
    </recommendedName>
</protein>